<evidence type="ECO:0000256" key="7">
    <source>
        <dbReference type="ARBA" id="ARBA00022692"/>
    </source>
</evidence>
<dbReference type="AlphaFoldDB" id="E1R7I9"/>
<evidence type="ECO:0000256" key="3">
    <source>
        <dbReference type="ARBA" id="ARBA00012438"/>
    </source>
</evidence>
<evidence type="ECO:0000313" key="16">
    <source>
        <dbReference type="EMBL" id="ADK82694.1"/>
    </source>
</evidence>
<evidence type="ECO:0000256" key="5">
    <source>
        <dbReference type="ARBA" id="ARBA00022553"/>
    </source>
</evidence>
<dbReference type="InterPro" id="IPR004358">
    <property type="entry name" value="Sig_transdc_His_kin-like_C"/>
</dbReference>
<dbReference type="InterPro" id="IPR016120">
    <property type="entry name" value="Sig_transdc_His_kin_SpoOB"/>
</dbReference>
<dbReference type="InterPro" id="IPR035965">
    <property type="entry name" value="PAS-like_dom_sf"/>
</dbReference>
<dbReference type="Pfam" id="PF17203">
    <property type="entry name" value="sCache_3_2"/>
    <property type="match status" value="1"/>
</dbReference>
<keyword evidence="8" id="KW-0547">Nucleotide-binding</keyword>
<dbReference type="SUPFAM" id="SSF103190">
    <property type="entry name" value="Sensory domain-like"/>
    <property type="match status" value="1"/>
</dbReference>
<organism evidence="16 17">
    <name type="scientific">Sediminispirochaeta smaragdinae (strain DSM 11293 / JCM 15392 / SEBR 4228)</name>
    <name type="common">Spirochaeta smaragdinae</name>
    <dbReference type="NCBI Taxonomy" id="573413"/>
    <lineage>
        <taxon>Bacteria</taxon>
        <taxon>Pseudomonadati</taxon>
        <taxon>Spirochaetota</taxon>
        <taxon>Spirochaetia</taxon>
        <taxon>Spirochaetales</taxon>
        <taxon>Spirochaetaceae</taxon>
        <taxon>Sediminispirochaeta</taxon>
    </lineage>
</organism>
<dbReference type="GO" id="GO:0000155">
    <property type="term" value="F:phosphorelay sensor kinase activity"/>
    <property type="evidence" value="ECO:0007669"/>
    <property type="project" value="InterPro"/>
</dbReference>
<evidence type="ECO:0000256" key="9">
    <source>
        <dbReference type="ARBA" id="ARBA00022777"/>
    </source>
</evidence>
<feature type="domain" description="Histidine kinase" evidence="15">
    <location>
        <begin position="308"/>
        <end position="521"/>
    </location>
</feature>
<dbReference type="STRING" id="573413.Spirs_3606"/>
<keyword evidence="10" id="KW-0067">ATP-binding</keyword>
<keyword evidence="17" id="KW-1185">Reference proteome</keyword>
<dbReference type="InterPro" id="IPR039506">
    <property type="entry name" value="SPOB_a"/>
</dbReference>
<protein>
    <recommendedName>
        <fullName evidence="3">histidine kinase</fullName>
        <ecNumber evidence="3">2.7.13.3</ecNumber>
    </recommendedName>
</protein>
<feature type="transmembrane region" description="Helical" evidence="14">
    <location>
        <begin position="165"/>
        <end position="186"/>
    </location>
</feature>
<dbReference type="KEGG" id="ssm:Spirs_3606"/>
<evidence type="ECO:0000256" key="12">
    <source>
        <dbReference type="ARBA" id="ARBA00023012"/>
    </source>
</evidence>
<dbReference type="InterPro" id="IPR003594">
    <property type="entry name" value="HATPase_dom"/>
</dbReference>
<evidence type="ECO:0000256" key="10">
    <source>
        <dbReference type="ARBA" id="ARBA00022840"/>
    </source>
</evidence>
<sequence length="527" mass="58795">MTLYAKISRTLSLLIILLIIGVVFFMTIQWFSTLRRQLGREALDVALTIAQTELVREHVPKENGYIAIQNFIEKLRLKTRIQYIYVLNRDKRFYSNPKPALIGETFSSTLVDVVLKEEKARIVFPSFFATYAEAVAPVYSEGVLSGAVVVGMLNGRIYQEITRNLIFLLIFMFFIMMCGIIVSFALTSSIKRSIRGLEPEEISFLLGQKELVLQNLKEGLVVVDEHFCISMYNKSAETLLDLSPSDIGKNYKDYFFASGLTEAFERHTMLVQEVRQGPLKILLGKYYPVSDPATGAFLGLMASFEDLTVARQRAEELTGMKELTQALRAQNHEFMNKLHTISGMIQLGEIDTAVTYISGITKKRQEILSLLSSNIKLPALAGLILSKYNKAAEARVSLRLDPHSSIHTLPEGMRVESLVSVIGNLIENALDALIPAKNGKIDVRLIEDESNLEITVSDNGPGIRPGIENSILCKGFTTKEEGRGYGLYVVSKIVKEEQGTIEIDTNQWGGAEFVVTFPIKRAGAEST</sequence>
<dbReference type="HOGENOM" id="CLU_020211_11_2_12"/>
<keyword evidence="7 14" id="KW-0812">Transmembrane</keyword>
<reference evidence="16 17" key="1">
    <citation type="journal article" date="2010" name="Stand. Genomic Sci.">
        <title>Complete genome sequence of Spirochaeta smaragdinae type strain (SEBR 4228).</title>
        <authorList>
            <person name="Mavromatis K."/>
            <person name="Yasawong M."/>
            <person name="Chertkov O."/>
            <person name="Lapidus A."/>
            <person name="Lucas S."/>
            <person name="Nolan M."/>
            <person name="Del Rio T.G."/>
            <person name="Tice H."/>
            <person name="Cheng J.F."/>
            <person name="Pitluck S."/>
            <person name="Liolios K."/>
            <person name="Ivanova N."/>
            <person name="Tapia R."/>
            <person name="Han C."/>
            <person name="Bruce D."/>
            <person name="Goodwin L."/>
            <person name="Pati A."/>
            <person name="Chen A."/>
            <person name="Palaniappan K."/>
            <person name="Land M."/>
            <person name="Hauser L."/>
            <person name="Chang Y.J."/>
            <person name="Jeffries C.D."/>
            <person name="Detter J.C."/>
            <person name="Rohde M."/>
            <person name="Brambilla E."/>
            <person name="Spring S."/>
            <person name="Goker M."/>
            <person name="Sikorski J."/>
            <person name="Woyke T."/>
            <person name="Bristow J."/>
            <person name="Eisen J.A."/>
            <person name="Markowitz V."/>
            <person name="Hugenholtz P."/>
            <person name="Klenk H.P."/>
            <person name="Kyrpides N.C."/>
        </authorList>
    </citation>
    <scope>NUCLEOTIDE SEQUENCE [LARGE SCALE GENOMIC DNA]</scope>
    <source>
        <strain evidence="17">DSM 11293 / JCM 15392 / SEBR 4228</strain>
    </source>
</reference>
<dbReference type="EMBL" id="CP002116">
    <property type="protein sequence ID" value="ADK82694.1"/>
    <property type="molecule type" value="Genomic_DNA"/>
</dbReference>
<evidence type="ECO:0000313" key="17">
    <source>
        <dbReference type="Proteomes" id="UP000002318"/>
    </source>
</evidence>
<dbReference type="InterPro" id="IPR029151">
    <property type="entry name" value="Sensor-like_sf"/>
</dbReference>
<dbReference type="RefSeq" id="WP_013256153.1">
    <property type="nucleotide sequence ID" value="NC_014364.1"/>
</dbReference>
<keyword evidence="5" id="KW-0597">Phosphoprotein</keyword>
<keyword evidence="12" id="KW-0902">Two-component regulatory system</keyword>
<proteinExistence type="predicted"/>
<keyword evidence="9 16" id="KW-0418">Kinase</keyword>
<evidence type="ECO:0000256" key="14">
    <source>
        <dbReference type="SAM" id="Phobius"/>
    </source>
</evidence>
<dbReference type="PRINTS" id="PR00344">
    <property type="entry name" value="BCTRLSENSOR"/>
</dbReference>
<keyword evidence="6" id="KW-0808">Transferase</keyword>
<dbReference type="PANTHER" id="PTHR44936">
    <property type="entry name" value="SENSOR PROTEIN CREC"/>
    <property type="match status" value="1"/>
</dbReference>
<comment type="catalytic activity">
    <reaction evidence="1">
        <text>ATP + protein L-histidine = ADP + protein N-phospho-L-histidine.</text>
        <dbReference type="EC" id="2.7.13.3"/>
    </reaction>
</comment>
<name>E1R7I9_SEDSS</name>
<keyword evidence="4" id="KW-1003">Cell membrane</keyword>
<dbReference type="GO" id="GO:0005886">
    <property type="term" value="C:plasma membrane"/>
    <property type="evidence" value="ECO:0007669"/>
    <property type="project" value="UniProtKB-SubCell"/>
</dbReference>
<keyword evidence="11 14" id="KW-1133">Transmembrane helix</keyword>
<dbReference type="InterPro" id="IPR050980">
    <property type="entry name" value="2C_sensor_his_kinase"/>
</dbReference>
<evidence type="ECO:0000256" key="13">
    <source>
        <dbReference type="ARBA" id="ARBA00023136"/>
    </source>
</evidence>
<dbReference type="Gene3D" id="3.30.565.10">
    <property type="entry name" value="Histidine kinase-like ATPase, C-terminal domain"/>
    <property type="match status" value="1"/>
</dbReference>
<dbReference type="InterPro" id="IPR005467">
    <property type="entry name" value="His_kinase_dom"/>
</dbReference>
<dbReference type="Pfam" id="PF02518">
    <property type="entry name" value="HATPase_c"/>
    <property type="match status" value="1"/>
</dbReference>
<dbReference type="PANTHER" id="PTHR44936:SF10">
    <property type="entry name" value="SENSOR PROTEIN RSTB"/>
    <property type="match status" value="1"/>
</dbReference>
<dbReference type="InterPro" id="IPR033463">
    <property type="entry name" value="sCache_3"/>
</dbReference>
<dbReference type="Proteomes" id="UP000002318">
    <property type="component" value="Chromosome"/>
</dbReference>
<comment type="subcellular location">
    <subcellularLocation>
        <location evidence="2">Cell membrane</location>
        <topology evidence="2">Multi-pass membrane protein</topology>
    </subcellularLocation>
</comment>
<dbReference type="Pfam" id="PF14689">
    <property type="entry name" value="SPOB_a"/>
    <property type="match status" value="1"/>
</dbReference>
<dbReference type="SUPFAM" id="SSF55785">
    <property type="entry name" value="PYP-like sensor domain (PAS domain)"/>
    <property type="match status" value="1"/>
</dbReference>
<evidence type="ECO:0000256" key="8">
    <source>
        <dbReference type="ARBA" id="ARBA00022741"/>
    </source>
</evidence>
<evidence type="ECO:0000256" key="2">
    <source>
        <dbReference type="ARBA" id="ARBA00004651"/>
    </source>
</evidence>
<dbReference type="EC" id="2.7.13.3" evidence="3"/>
<dbReference type="InterPro" id="IPR036890">
    <property type="entry name" value="HATPase_C_sf"/>
</dbReference>
<dbReference type="OrthoDB" id="9792686at2"/>
<dbReference type="GO" id="GO:0005524">
    <property type="term" value="F:ATP binding"/>
    <property type="evidence" value="ECO:0007669"/>
    <property type="project" value="UniProtKB-KW"/>
</dbReference>
<dbReference type="Gene3D" id="1.10.287.130">
    <property type="match status" value="1"/>
</dbReference>
<evidence type="ECO:0000256" key="11">
    <source>
        <dbReference type="ARBA" id="ARBA00022989"/>
    </source>
</evidence>
<evidence type="ECO:0000259" key="15">
    <source>
        <dbReference type="PROSITE" id="PS50109"/>
    </source>
</evidence>
<keyword evidence="13 14" id="KW-0472">Membrane</keyword>
<dbReference type="SMART" id="SM00387">
    <property type="entry name" value="HATPase_c"/>
    <property type="match status" value="1"/>
</dbReference>
<feature type="transmembrane region" description="Helical" evidence="14">
    <location>
        <begin position="12"/>
        <end position="31"/>
    </location>
</feature>
<evidence type="ECO:0000256" key="4">
    <source>
        <dbReference type="ARBA" id="ARBA00022475"/>
    </source>
</evidence>
<evidence type="ECO:0000256" key="6">
    <source>
        <dbReference type="ARBA" id="ARBA00022679"/>
    </source>
</evidence>
<dbReference type="SUPFAM" id="SSF55874">
    <property type="entry name" value="ATPase domain of HSP90 chaperone/DNA topoisomerase II/histidine kinase"/>
    <property type="match status" value="1"/>
</dbReference>
<dbReference type="Gene3D" id="3.30.450.20">
    <property type="entry name" value="PAS domain"/>
    <property type="match status" value="2"/>
</dbReference>
<accession>E1R7I9</accession>
<gene>
    <name evidence="16" type="ordered locus">Spirs_3606</name>
</gene>
<evidence type="ECO:0000256" key="1">
    <source>
        <dbReference type="ARBA" id="ARBA00000085"/>
    </source>
</evidence>
<dbReference type="eggNOG" id="COG3290">
    <property type="taxonomic scope" value="Bacteria"/>
</dbReference>
<dbReference type="SUPFAM" id="SSF55890">
    <property type="entry name" value="Sporulation response regulatory protein Spo0B"/>
    <property type="match status" value="1"/>
</dbReference>
<dbReference type="PROSITE" id="PS50109">
    <property type="entry name" value="HIS_KIN"/>
    <property type="match status" value="1"/>
</dbReference>